<feature type="signal peptide" evidence="1">
    <location>
        <begin position="1"/>
        <end position="17"/>
    </location>
</feature>
<keyword evidence="1" id="KW-0732">Signal</keyword>
<evidence type="ECO:0008006" key="4">
    <source>
        <dbReference type="Google" id="ProtNLM"/>
    </source>
</evidence>
<name>A0A507FHU7_9FUNG</name>
<sequence>MNFIVSVLSVFAAVAVAQGDTASSATPAQPSSAPAAPAAPNSSNGISIISPTGTRAYKSGEKMVVTWNILGNDPEYQYTDVQFQICDASGGANKVSPIGAYLTNTTAVSVGLLSISADVPANIPPGNAYTVRAEIRGTTGFIYFYSPNFPINKDLAVSAAPTAASASAAVTTANAVATAAPGQATTTKSGAISQVLGTLAILPVMMWL</sequence>
<reference evidence="2 3" key="1">
    <citation type="journal article" date="2019" name="Sci. Rep.">
        <title>Comparative genomics of chytrid fungi reveal insights into the obligate biotrophic and pathogenic lifestyle of Synchytrium endobioticum.</title>
        <authorList>
            <person name="van de Vossenberg B.T.L.H."/>
            <person name="Warris S."/>
            <person name="Nguyen H.D.T."/>
            <person name="van Gent-Pelzer M.P.E."/>
            <person name="Joly D.L."/>
            <person name="van de Geest H.C."/>
            <person name="Bonants P.J.M."/>
            <person name="Smith D.S."/>
            <person name="Levesque C.A."/>
            <person name="van der Lee T.A.J."/>
        </authorList>
    </citation>
    <scope>NUCLEOTIDE SEQUENCE [LARGE SCALE GENOMIC DNA]</scope>
    <source>
        <strain evidence="2 3">CBS 675.73</strain>
    </source>
</reference>
<feature type="chain" id="PRO_5021357663" description="Ser-Thr-rich glycosyl-phosphatidyl-inositol-anchored membrane family-domain-containing protein" evidence="1">
    <location>
        <begin position="18"/>
        <end position="208"/>
    </location>
</feature>
<comment type="caution">
    <text evidence="2">The sequence shown here is derived from an EMBL/GenBank/DDBJ whole genome shotgun (WGS) entry which is preliminary data.</text>
</comment>
<dbReference type="AlphaFoldDB" id="A0A507FHU7"/>
<evidence type="ECO:0000313" key="2">
    <source>
        <dbReference type="EMBL" id="TPX76011.1"/>
    </source>
</evidence>
<proteinExistence type="predicted"/>
<gene>
    <name evidence="2" type="ORF">CcCBS67573_g02750</name>
</gene>
<dbReference type="Proteomes" id="UP000320333">
    <property type="component" value="Unassembled WGS sequence"/>
</dbReference>
<organism evidence="2 3">
    <name type="scientific">Chytriomyces confervae</name>
    <dbReference type="NCBI Taxonomy" id="246404"/>
    <lineage>
        <taxon>Eukaryota</taxon>
        <taxon>Fungi</taxon>
        <taxon>Fungi incertae sedis</taxon>
        <taxon>Chytridiomycota</taxon>
        <taxon>Chytridiomycota incertae sedis</taxon>
        <taxon>Chytridiomycetes</taxon>
        <taxon>Chytridiales</taxon>
        <taxon>Chytriomycetaceae</taxon>
        <taxon>Chytriomyces</taxon>
    </lineage>
</organism>
<protein>
    <recommendedName>
        <fullName evidence="4">Ser-Thr-rich glycosyl-phosphatidyl-inositol-anchored membrane family-domain-containing protein</fullName>
    </recommendedName>
</protein>
<evidence type="ECO:0000256" key="1">
    <source>
        <dbReference type="SAM" id="SignalP"/>
    </source>
</evidence>
<accession>A0A507FHU7</accession>
<keyword evidence="3" id="KW-1185">Reference proteome</keyword>
<dbReference type="OrthoDB" id="2142768at2759"/>
<dbReference type="EMBL" id="QEAP01000061">
    <property type="protein sequence ID" value="TPX76011.1"/>
    <property type="molecule type" value="Genomic_DNA"/>
</dbReference>
<evidence type="ECO:0000313" key="3">
    <source>
        <dbReference type="Proteomes" id="UP000320333"/>
    </source>
</evidence>